<sequence length="341" mass="35720">MNGDWLLLGRDGRLSVYFQADDAALWRAESTPGGRWEPPRRAGGDQELRPGALAVGQGADGYAHLVAWQPTGADRAGLVHTTHYRPLLAPLDWQPAGHPNKQGDRTGPPTVAVDAQGRAHVFVRNGGGGMSMVAQREKGGWAPWRDLRGSRVQESPVAVTTRTGLVELYAPVESGILHWSQEAAGTRMELGERLHAAVRPGTLRALATSAERTTVFFTDDGTGELCAWRPGGKPVPLVPAAGPGPVAAVGTVIDGYDCTLLAQRAAGSGRVAFAAYPSETEEAGVAWTESGPALPADATVALALDADGRLVAATLSPSTGQLLLTRRKDEAGLALGAWQAV</sequence>
<feature type="domain" description="PLL-like beta propeller" evidence="1">
    <location>
        <begin position="10"/>
        <end position="183"/>
    </location>
</feature>
<evidence type="ECO:0000313" key="2">
    <source>
        <dbReference type="EMBL" id="NEC32578.1"/>
    </source>
</evidence>
<dbReference type="Gene3D" id="2.120.10.70">
    <property type="entry name" value="Fucose-specific lectin"/>
    <property type="match status" value="1"/>
</dbReference>
<dbReference type="SUPFAM" id="SSF89372">
    <property type="entry name" value="Fucose-specific lectin"/>
    <property type="match status" value="1"/>
</dbReference>
<dbReference type="EMBL" id="JAAGMQ010000143">
    <property type="protein sequence ID" value="NEC32578.1"/>
    <property type="molecule type" value="Genomic_DNA"/>
</dbReference>
<dbReference type="InterPro" id="IPR058502">
    <property type="entry name" value="PLL-like_beta-prop"/>
</dbReference>
<name>A0A6G3T8D1_9ACTN</name>
<dbReference type="Proteomes" id="UP000475666">
    <property type="component" value="Unassembled WGS sequence"/>
</dbReference>
<organism evidence="2 3">
    <name type="scientific">Streptomyces rubrogriseus</name>
    <dbReference type="NCBI Taxonomy" id="194673"/>
    <lineage>
        <taxon>Bacteria</taxon>
        <taxon>Bacillati</taxon>
        <taxon>Actinomycetota</taxon>
        <taxon>Actinomycetes</taxon>
        <taxon>Kitasatosporales</taxon>
        <taxon>Streptomycetaceae</taxon>
        <taxon>Streptomyces</taxon>
        <taxon>Streptomyces violaceoruber group</taxon>
    </lineage>
</organism>
<evidence type="ECO:0000313" key="3">
    <source>
        <dbReference type="Proteomes" id="UP000475666"/>
    </source>
</evidence>
<proteinExistence type="predicted"/>
<dbReference type="Pfam" id="PF26607">
    <property type="entry name" value="DUF8189"/>
    <property type="match status" value="1"/>
</dbReference>
<gene>
    <name evidence="2" type="ORF">G3I66_05200</name>
</gene>
<protein>
    <recommendedName>
        <fullName evidence="1">PLL-like beta propeller domain-containing protein</fullName>
    </recommendedName>
</protein>
<accession>A0A6G3T8D1</accession>
<comment type="caution">
    <text evidence="2">The sequence shown here is derived from an EMBL/GenBank/DDBJ whole genome shotgun (WGS) entry which is preliminary data.</text>
</comment>
<dbReference type="RefSeq" id="WP_164271295.1">
    <property type="nucleotide sequence ID" value="NZ_JAAGMQ010000143.1"/>
</dbReference>
<dbReference type="AlphaFoldDB" id="A0A6G3T8D1"/>
<reference evidence="2 3" key="1">
    <citation type="submission" date="2020-01" db="EMBL/GenBank/DDBJ databases">
        <title>Insect and environment-associated Actinomycetes.</title>
        <authorList>
            <person name="Currrie C."/>
            <person name="Chevrette M."/>
            <person name="Carlson C."/>
            <person name="Stubbendieck R."/>
            <person name="Wendt-Pienkowski E."/>
        </authorList>
    </citation>
    <scope>NUCLEOTIDE SEQUENCE [LARGE SCALE GENOMIC DNA]</scope>
    <source>
        <strain evidence="2 3">SID7739</strain>
    </source>
</reference>
<evidence type="ECO:0000259" key="1">
    <source>
        <dbReference type="Pfam" id="PF26607"/>
    </source>
</evidence>